<keyword evidence="2" id="KW-0503">Monooxygenase</keyword>
<dbReference type="RefSeq" id="WP_133867411.1">
    <property type="nucleotide sequence ID" value="NZ_SOAU01000001.1"/>
</dbReference>
<protein>
    <submittedName>
        <fullName evidence="2">Quinol monooxygenase YgiN</fullName>
    </submittedName>
</protein>
<dbReference type="PROSITE" id="PS51725">
    <property type="entry name" value="ABM"/>
    <property type="match status" value="1"/>
</dbReference>
<dbReference type="InterPro" id="IPR011008">
    <property type="entry name" value="Dimeric_a/b-barrel"/>
</dbReference>
<dbReference type="PANTHER" id="PTHR33336">
    <property type="entry name" value="QUINOL MONOOXYGENASE YGIN-RELATED"/>
    <property type="match status" value="1"/>
</dbReference>
<keyword evidence="3" id="KW-1185">Reference proteome</keyword>
<evidence type="ECO:0000313" key="3">
    <source>
        <dbReference type="Proteomes" id="UP000294558"/>
    </source>
</evidence>
<dbReference type="EMBL" id="SOAU01000001">
    <property type="protein sequence ID" value="TDT14905.1"/>
    <property type="molecule type" value="Genomic_DNA"/>
</dbReference>
<dbReference type="InterPro" id="IPR007138">
    <property type="entry name" value="ABM_dom"/>
</dbReference>
<dbReference type="SUPFAM" id="SSF54909">
    <property type="entry name" value="Dimeric alpha+beta barrel"/>
    <property type="match status" value="1"/>
</dbReference>
<dbReference type="Pfam" id="PF03992">
    <property type="entry name" value="ABM"/>
    <property type="match status" value="1"/>
</dbReference>
<accession>A0A4R7HVN5</accession>
<dbReference type="AlphaFoldDB" id="A0A4R7HVN5"/>
<dbReference type="InterPro" id="IPR050744">
    <property type="entry name" value="AI-2_Isomerase_LsrG"/>
</dbReference>
<feature type="domain" description="ABM" evidence="1">
    <location>
        <begin position="6"/>
        <end position="95"/>
    </location>
</feature>
<dbReference type="OrthoDB" id="5244470at2"/>
<proteinExistence type="predicted"/>
<keyword evidence="2" id="KW-0560">Oxidoreductase</keyword>
<dbReference type="GO" id="GO:0004497">
    <property type="term" value="F:monooxygenase activity"/>
    <property type="evidence" value="ECO:0007669"/>
    <property type="project" value="UniProtKB-KW"/>
</dbReference>
<sequence length="102" mass="11603">MSSNQIVVLATFTPKSGAEQEVEDVLRGMIQPTRSEGGNEMYDLCRSSSNGRQQFHLVERYRDQSALEDHRQTDHYRSYRAAIPELLDEDISVVVMDALDVV</sequence>
<evidence type="ECO:0000313" key="2">
    <source>
        <dbReference type="EMBL" id="TDT14905.1"/>
    </source>
</evidence>
<reference evidence="2 3" key="1">
    <citation type="submission" date="2019-03" db="EMBL/GenBank/DDBJ databases">
        <title>Sequencing the genomes of 1000 actinobacteria strains.</title>
        <authorList>
            <person name="Klenk H.-P."/>
        </authorList>
    </citation>
    <scope>NUCLEOTIDE SEQUENCE [LARGE SCALE GENOMIC DNA]</scope>
    <source>
        <strain evidence="2 3">DSM 18936</strain>
    </source>
</reference>
<dbReference type="Gene3D" id="3.30.70.100">
    <property type="match status" value="1"/>
</dbReference>
<comment type="caution">
    <text evidence="2">The sequence shown here is derived from an EMBL/GenBank/DDBJ whole genome shotgun (WGS) entry which is preliminary data.</text>
</comment>
<organism evidence="2 3">
    <name type="scientific">Ilumatobacter fluminis</name>
    <dbReference type="NCBI Taxonomy" id="467091"/>
    <lineage>
        <taxon>Bacteria</taxon>
        <taxon>Bacillati</taxon>
        <taxon>Actinomycetota</taxon>
        <taxon>Acidimicrobiia</taxon>
        <taxon>Acidimicrobiales</taxon>
        <taxon>Ilumatobacteraceae</taxon>
        <taxon>Ilumatobacter</taxon>
    </lineage>
</organism>
<dbReference type="PANTHER" id="PTHR33336:SF3">
    <property type="entry name" value="ABM DOMAIN-CONTAINING PROTEIN"/>
    <property type="match status" value="1"/>
</dbReference>
<evidence type="ECO:0000259" key="1">
    <source>
        <dbReference type="PROSITE" id="PS51725"/>
    </source>
</evidence>
<gene>
    <name evidence="2" type="ORF">BDK89_0464</name>
</gene>
<dbReference type="Proteomes" id="UP000294558">
    <property type="component" value="Unassembled WGS sequence"/>
</dbReference>
<name>A0A4R7HVN5_9ACTN</name>